<dbReference type="HOGENOM" id="CLU_2952720_0_0_3"/>
<accession>B7K4V3</accession>
<reference evidence="2" key="1">
    <citation type="journal article" date="2011" name="MBio">
        <title>Novel metabolic attributes of the genus Cyanothece, comprising a group of unicellular nitrogen-fixing Cyanobacteria.</title>
        <authorList>
            <person name="Bandyopadhyay A."/>
            <person name="Elvitigala T."/>
            <person name="Welsh E."/>
            <person name="Stockel J."/>
            <person name="Liberton M."/>
            <person name="Min H."/>
            <person name="Sherman L.A."/>
            <person name="Pakrasi H.B."/>
        </authorList>
    </citation>
    <scope>NUCLEOTIDE SEQUENCE [LARGE SCALE GENOMIC DNA]</scope>
    <source>
        <strain evidence="2">PCC 8801</strain>
    </source>
</reference>
<name>B7K4V3_RIPO1</name>
<sequence length="59" mass="6812">MTISSKIETPQTLQNEVIFPQGEFWSDEHPLESNLYLKKKSEKLAEKLHELGINPDSLE</sequence>
<dbReference type="AlphaFoldDB" id="B7K4V3"/>
<dbReference type="STRING" id="41431.PCC8801_2605"/>
<keyword evidence="2" id="KW-1185">Reference proteome</keyword>
<evidence type="ECO:0000313" key="1">
    <source>
        <dbReference type="EMBL" id="ACK66609.1"/>
    </source>
</evidence>
<gene>
    <name evidence="1" type="ordered locus">PCC8801_2605</name>
</gene>
<dbReference type="EMBL" id="CP001287">
    <property type="protein sequence ID" value="ACK66609.1"/>
    <property type="molecule type" value="Genomic_DNA"/>
</dbReference>
<evidence type="ECO:0000313" key="2">
    <source>
        <dbReference type="Proteomes" id="UP000008204"/>
    </source>
</evidence>
<organism evidence="1 2">
    <name type="scientific">Rippkaea orientalis (strain PCC 8801 / RF-1)</name>
    <name type="common">Cyanothece sp. (strain PCC 8801)</name>
    <dbReference type="NCBI Taxonomy" id="41431"/>
    <lineage>
        <taxon>Bacteria</taxon>
        <taxon>Bacillati</taxon>
        <taxon>Cyanobacteriota</taxon>
        <taxon>Cyanophyceae</taxon>
        <taxon>Oscillatoriophycideae</taxon>
        <taxon>Chroococcales</taxon>
        <taxon>Aphanothecaceae</taxon>
        <taxon>Rippkaea</taxon>
        <taxon>Rippkaea orientalis</taxon>
    </lineage>
</organism>
<protein>
    <submittedName>
        <fullName evidence="1">Uncharacterized protein</fullName>
    </submittedName>
</protein>
<proteinExistence type="predicted"/>
<dbReference type="KEGG" id="cyp:PCC8801_2605"/>
<dbReference type="Proteomes" id="UP000008204">
    <property type="component" value="Chromosome"/>
</dbReference>
<dbReference type="RefSeq" id="WP_012595876.1">
    <property type="nucleotide sequence ID" value="NC_011726.1"/>
</dbReference>